<dbReference type="OrthoDB" id="5098910at2759"/>
<protein>
    <submittedName>
        <fullName evidence="2">Uncharacterized protein</fullName>
    </submittedName>
</protein>
<evidence type="ECO:0000313" key="3">
    <source>
        <dbReference type="Proteomes" id="UP000245910"/>
    </source>
</evidence>
<dbReference type="RefSeq" id="XP_065464649.1">
    <property type="nucleotide sequence ID" value="XM_065608545.1"/>
</dbReference>
<feature type="region of interest" description="Disordered" evidence="1">
    <location>
        <begin position="1"/>
        <end position="25"/>
    </location>
</feature>
<dbReference type="GeneID" id="90647111"/>
<feature type="compositionally biased region" description="Basic and acidic residues" evidence="1">
    <location>
        <begin position="55"/>
        <end position="106"/>
    </location>
</feature>
<feature type="compositionally biased region" description="Basic and acidic residues" evidence="1">
    <location>
        <begin position="1"/>
        <end position="24"/>
    </location>
</feature>
<name>A0A2L2TL67_9HYPO</name>
<evidence type="ECO:0000313" key="2">
    <source>
        <dbReference type="EMBL" id="CEI61110.1"/>
    </source>
</evidence>
<dbReference type="Proteomes" id="UP000245910">
    <property type="component" value="Chromosome II"/>
</dbReference>
<accession>A0A2L2TL67</accession>
<dbReference type="EMBL" id="LN649230">
    <property type="protein sequence ID" value="CEI61110.1"/>
    <property type="molecule type" value="Genomic_DNA"/>
</dbReference>
<reference evidence="3" key="1">
    <citation type="submission" date="2014-10" db="EMBL/GenBank/DDBJ databases">
        <authorList>
            <person name="King R."/>
        </authorList>
    </citation>
    <scope>NUCLEOTIDE SEQUENCE [LARGE SCALE GENOMIC DNA]</scope>
    <source>
        <strain evidence="3">A3/5</strain>
    </source>
</reference>
<feature type="region of interest" description="Disordered" evidence="1">
    <location>
        <begin position="51"/>
        <end position="106"/>
    </location>
</feature>
<dbReference type="AlphaFoldDB" id="A0A2L2TL67"/>
<sequence>MSDAKNHSGDDQPLSEETREDLRRMTLSLTNQRTIETLTRTAMMAKFKRQSTRALSEDGMDHCKAEKQAPTEKKATTAKIIDGHVSHRNVKDGDTEPDKDNNKKQA</sequence>
<evidence type="ECO:0000256" key="1">
    <source>
        <dbReference type="SAM" id="MobiDB-lite"/>
    </source>
</evidence>
<organism evidence="2 3">
    <name type="scientific">Fusarium venenatum</name>
    <dbReference type="NCBI Taxonomy" id="56646"/>
    <lineage>
        <taxon>Eukaryota</taxon>
        <taxon>Fungi</taxon>
        <taxon>Dikarya</taxon>
        <taxon>Ascomycota</taxon>
        <taxon>Pezizomycotina</taxon>
        <taxon>Sordariomycetes</taxon>
        <taxon>Hypocreomycetidae</taxon>
        <taxon>Hypocreales</taxon>
        <taxon>Nectriaceae</taxon>
        <taxon>Fusarium</taxon>
    </lineage>
</organism>
<keyword evidence="3" id="KW-1185">Reference proteome</keyword>
<proteinExistence type="predicted"/>